<keyword evidence="4 7" id="KW-1133">Transmembrane helix</keyword>
<protein>
    <submittedName>
        <fullName evidence="10">FtsX-like permease family protein</fullName>
    </submittedName>
</protein>
<keyword evidence="3 7" id="KW-0812">Transmembrane</keyword>
<comment type="similarity">
    <text evidence="6">Belongs to the ABC-4 integral membrane protein family.</text>
</comment>
<comment type="subcellular location">
    <subcellularLocation>
        <location evidence="1">Cell membrane</location>
        <topology evidence="1">Multi-pass membrane protein</topology>
    </subcellularLocation>
</comment>
<feature type="domain" description="MacB-like periplasmic core" evidence="9">
    <location>
        <begin position="21"/>
        <end position="243"/>
    </location>
</feature>
<keyword evidence="2" id="KW-1003">Cell membrane</keyword>
<dbReference type="AlphaFoldDB" id="A0A7X6IAN7"/>
<feature type="transmembrane region" description="Helical" evidence="7">
    <location>
        <begin position="326"/>
        <end position="348"/>
    </location>
</feature>
<feature type="transmembrane region" description="Helical" evidence="7">
    <location>
        <begin position="368"/>
        <end position="388"/>
    </location>
</feature>
<evidence type="ECO:0000313" key="10">
    <source>
        <dbReference type="EMBL" id="NKE70733.1"/>
    </source>
</evidence>
<feature type="transmembrane region" description="Helical" evidence="7">
    <location>
        <begin position="21"/>
        <end position="42"/>
    </location>
</feature>
<evidence type="ECO:0000256" key="3">
    <source>
        <dbReference type="ARBA" id="ARBA00022692"/>
    </source>
</evidence>
<organism evidence="10 11">
    <name type="scientific">Candidatus Manganitrophus noduliformans</name>
    <dbReference type="NCBI Taxonomy" id="2606439"/>
    <lineage>
        <taxon>Bacteria</taxon>
        <taxon>Pseudomonadati</taxon>
        <taxon>Nitrospirota</taxon>
        <taxon>Nitrospiria</taxon>
        <taxon>Candidatus Troglogloeales</taxon>
        <taxon>Candidatus Manganitrophaceae</taxon>
        <taxon>Candidatus Manganitrophus</taxon>
    </lineage>
</organism>
<comment type="caution">
    <text evidence="10">The sequence shown here is derived from an EMBL/GenBank/DDBJ whole genome shotgun (WGS) entry which is preliminary data.</text>
</comment>
<dbReference type="InterPro" id="IPR050250">
    <property type="entry name" value="Macrolide_Exporter_MacB"/>
</dbReference>
<evidence type="ECO:0000259" key="8">
    <source>
        <dbReference type="Pfam" id="PF02687"/>
    </source>
</evidence>
<dbReference type="RefSeq" id="WP_168058968.1">
    <property type="nucleotide sequence ID" value="NZ_VTOW01000001.1"/>
</dbReference>
<dbReference type="Pfam" id="PF02687">
    <property type="entry name" value="FtsX"/>
    <property type="match status" value="1"/>
</dbReference>
<dbReference type="EMBL" id="VTOW01000001">
    <property type="protein sequence ID" value="NKE70733.1"/>
    <property type="molecule type" value="Genomic_DNA"/>
</dbReference>
<sequence length="405" mass="42451">MTSASALKIAGRALARNTMRSALTMLGMIIGVGAVITMVSVGQGAKAQVEAQIATIGSNMLMIFPGSTRQGGVRGGSGTMTTLTEADAKAIAEEVSAVRWAAPSLRTSAQVVSGNQNWSTGIIGSTPDYFIIRDWSFESGGAFTQSALSGAAKAAVIGKTVALNLFGMQDPVGETIRIGNVPFKVVGVLSPKGQSTQGQDQDDTVVIPLSTQQKRIMGVTHIGMILVSANSPEETAVAEEGIRLLLRQRHRILPGEEDDFLVRNMTEIASAAESSSEVMTLLLGSIASVSLIVGGIGIMNIMLVSVTERTREIGIRMAVGARGRDILLQFLMEAVVLSLTGGLLGIALGMAGSKIISTVVQWPTIVSLQSIFLASVFSIAIGIFFGLYPARRAAALDPIEALRYD</sequence>
<evidence type="ECO:0000256" key="7">
    <source>
        <dbReference type="SAM" id="Phobius"/>
    </source>
</evidence>
<dbReference type="InterPro" id="IPR003838">
    <property type="entry name" value="ABC3_permease_C"/>
</dbReference>
<evidence type="ECO:0000256" key="2">
    <source>
        <dbReference type="ARBA" id="ARBA00022475"/>
    </source>
</evidence>
<evidence type="ECO:0000256" key="4">
    <source>
        <dbReference type="ARBA" id="ARBA00022989"/>
    </source>
</evidence>
<keyword evidence="11" id="KW-1185">Reference proteome</keyword>
<dbReference type="PANTHER" id="PTHR30572:SF4">
    <property type="entry name" value="ABC TRANSPORTER PERMEASE YTRF"/>
    <property type="match status" value="1"/>
</dbReference>
<dbReference type="Proteomes" id="UP000534783">
    <property type="component" value="Unassembled WGS sequence"/>
</dbReference>
<dbReference type="Pfam" id="PF12704">
    <property type="entry name" value="MacB_PCD"/>
    <property type="match status" value="1"/>
</dbReference>
<gene>
    <name evidence="10" type="ORF">MNODULE_08280</name>
</gene>
<reference evidence="10 11" key="1">
    <citation type="journal article" date="2020" name="Nature">
        <title>Bacterial chemolithoautotrophy via manganese oxidation.</title>
        <authorList>
            <person name="Yu H."/>
            <person name="Leadbetter J.R."/>
        </authorList>
    </citation>
    <scope>NUCLEOTIDE SEQUENCE [LARGE SCALE GENOMIC DNA]</scope>
    <source>
        <strain evidence="10 11">Mn-1</strain>
    </source>
</reference>
<evidence type="ECO:0000313" key="11">
    <source>
        <dbReference type="Proteomes" id="UP000534783"/>
    </source>
</evidence>
<accession>A0A7X6IAN7</accession>
<evidence type="ECO:0000259" key="9">
    <source>
        <dbReference type="Pfam" id="PF12704"/>
    </source>
</evidence>
<name>A0A7X6IAN7_9BACT</name>
<proteinExistence type="inferred from homology"/>
<feature type="transmembrane region" description="Helical" evidence="7">
    <location>
        <begin position="281"/>
        <end position="306"/>
    </location>
</feature>
<evidence type="ECO:0000256" key="6">
    <source>
        <dbReference type="ARBA" id="ARBA00038076"/>
    </source>
</evidence>
<dbReference type="InterPro" id="IPR025857">
    <property type="entry name" value="MacB_PCD"/>
</dbReference>
<evidence type="ECO:0000256" key="5">
    <source>
        <dbReference type="ARBA" id="ARBA00023136"/>
    </source>
</evidence>
<keyword evidence="5 7" id="KW-0472">Membrane</keyword>
<dbReference type="GO" id="GO:0005886">
    <property type="term" value="C:plasma membrane"/>
    <property type="evidence" value="ECO:0007669"/>
    <property type="project" value="UniProtKB-SubCell"/>
</dbReference>
<evidence type="ECO:0000256" key="1">
    <source>
        <dbReference type="ARBA" id="ARBA00004651"/>
    </source>
</evidence>
<feature type="domain" description="ABC3 transporter permease C-terminal" evidence="8">
    <location>
        <begin position="285"/>
        <end position="397"/>
    </location>
</feature>
<dbReference type="GO" id="GO:0022857">
    <property type="term" value="F:transmembrane transporter activity"/>
    <property type="evidence" value="ECO:0007669"/>
    <property type="project" value="TreeGrafter"/>
</dbReference>
<dbReference type="PANTHER" id="PTHR30572">
    <property type="entry name" value="MEMBRANE COMPONENT OF TRANSPORTER-RELATED"/>
    <property type="match status" value="1"/>
</dbReference>